<sequence length="173" mass="19927">MKIKSEVYLTMQKQYMEQSNSLSTKLEFLIQNAQQLHILRLQIWTRHLTSIQKVHSYAAGRQETDFLREENLNDLKFPLWEAFNLARIWCIHNFQGSSGNHDKDSSKGIQGDRSCCKFCSPWTNCYVPFLGRSEESIKWMVDLCPLGRIGQTGDLTPIVGLIGFDAGEWTHQG</sequence>
<evidence type="ECO:0000313" key="2">
    <source>
        <dbReference type="Proteomes" id="UP000594263"/>
    </source>
</evidence>
<name>A0A7N0UTM6_KALFE</name>
<accession>A0A7N0UTM6</accession>
<reference evidence="1" key="1">
    <citation type="submission" date="2021-01" db="UniProtKB">
        <authorList>
            <consortium name="EnsemblPlants"/>
        </authorList>
    </citation>
    <scope>IDENTIFICATION</scope>
</reference>
<organism evidence="1 2">
    <name type="scientific">Kalanchoe fedtschenkoi</name>
    <name type="common">Lavender scallops</name>
    <name type="synonym">South American air plant</name>
    <dbReference type="NCBI Taxonomy" id="63787"/>
    <lineage>
        <taxon>Eukaryota</taxon>
        <taxon>Viridiplantae</taxon>
        <taxon>Streptophyta</taxon>
        <taxon>Embryophyta</taxon>
        <taxon>Tracheophyta</taxon>
        <taxon>Spermatophyta</taxon>
        <taxon>Magnoliopsida</taxon>
        <taxon>eudicotyledons</taxon>
        <taxon>Gunneridae</taxon>
        <taxon>Pentapetalae</taxon>
        <taxon>Saxifragales</taxon>
        <taxon>Crassulaceae</taxon>
        <taxon>Kalanchoe</taxon>
    </lineage>
</organism>
<dbReference type="EnsemblPlants" id="Kaladp0085s0034.1.v1.1">
    <property type="protein sequence ID" value="Kaladp0085s0034.1.v1.1.CDS.1"/>
    <property type="gene ID" value="Kaladp0085s0034.v1.1"/>
</dbReference>
<dbReference type="Gramene" id="Kaladp0085s0034.1.v1.1">
    <property type="protein sequence ID" value="Kaladp0085s0034.1.v1.1.CDS.1"/>
    <property type="gene ID" value="Kaladp0085s0034.v1.1"/>
</dbReference>
<evidence type="ECO:0000313" key="1">
    <source>
        <dbReference type="EnsemblPlants" id="Kaladp0085s0034.1.v1.1.CDS.1"/>
    </source>
</evidence>
<protein>
    <submittedName>
        <fullName evidence="1">Uncharacterized protein</fullName>
    </submittedName>
</protein>
<keyword evidence="2" id="KW-1185">Reference proteome</keyword>
<dbReference type="Proteomes" id="UP000594263">
    <property type="component" value="Unplaced"/>
</dbReference>
<proteinExistence type="predicted"/>
<dbReference type="AlphaFoldDB" id="A0A7N0UTM6"/>